<reference evidence="2 3" key="1">
    <citation type="submission" date="2019-02" db="EMBL/GenBank/DDBJ databases">
        <title>Pedobacter sp. RP-3-11 sp. nov., isolated from Arctic soil.</title>
        <authorList>
            <person name="Dahal R.H."/>
        </authorList>
    </citation>
    <scope>NUCLEOTIDE SEQUENCE [LARGE SCALE GENOMIC DNA]</scope>
    <source>
        <strain evidence="2 3">RP-3-11</strain>
    </source>
</reference>
<feature type="signal peptide" evidence="1">
    <location>
        <begin position="1"/>
        <end position="23"/>
    </location>
</feature>
<dbReference type="Proteomes" id="UP000291485">
    <property type="component" value="Unassembled WGS sequence"/>
</dbReference>
<sequence>MKRSIQLSTIVFGLFFCFSHALAQDKRTSEIGVEKRTNALEIGVEYLKGLGDFGDIYDNGIGGAVRYRFGVTEHKSLLASVGYMNFMGNLALPGNNKAVDLNARFIPIKIGMKFRFLKYVYVAGEIGGTIALGVKGVENINSFVASQYEIKGTLFNYTPTIGVQIPTTGKNYVDLGIRYEGMIIDQRSTSFFGIRAAYAFDVAR</sequence>
<comment type="caution">
    <text evidence="2">The sequence shown here is derived from an EMBL/GenBank/DDBJ whole genome shotgun (WGS) entry which is preliminary data.</text>
</comment>
<evidence type="ECO:0000256" key="1">
    <source>
        <dbReference type="SAM" id="SignalP"/>
    </source>
</evidence>
<dbReference type="RefSeq" id="WP_131562775.1">
    <property type="nucleotide sequence ID" value="NZ_SJSN01000029.1"/>
</dbReference>
<proteinExistence type="predicted"/>
<evidence type="ECO:0000313" key="3">
    <source>
        <dbReference type="Proteomes" id="UP000291485"/>
    </source>
</evidence>
<evidence type="ECO:0008006" key="4">
    <source>
        <dbReference type="Google" id="ProtNLM"/>
    </source>
</evidence>
<accession>A0A4R0NIH0</accession>
<feature type="chain" id="PRO_5020338605" description="Outer membrane protein beta-barrel domain-containing protein" evidence="1">
    <location>
        <begin position="24"/>
        <end position="204"/>
    </location>
</feature>
<keyword evidence="3" id="KW-1185">Reference proteome</keyword>
<dbReference type="EMBL" id="SJSN01000029">
    <property type="protein sequence ID" value="TCC99093.1"/>
    <property type="molecule type" value="Genomic_DNA"/>
</dbReference>
<dbReference type="OrthoDB" id="668980at2"/>
<gene>
    <name evidence="2" type="ORF">EZ449_21440</name>
</gene>
<dbReference type="AlphaFoldDB" id="A0A4R0NIH0"/>
<name>A0A4R0NIH0_9SPHI</name>
<organism evidence="2 3">
    <name type="scientific">Pedobacter frigidisoli</name>
    <dbReference type="NCBI Taxonomy" id="2530455"/>
    <lineage>
        <taxon>Bacteria</taxon>
        <taxon>Pseudomonadati</taxon>
        <taxon>Bacteroidota</taxon>
        <taxon>Sphingobacteriia</taxon>
        <taxon>Sphingobacteriales</taxon>
        <taxon>Sphingobacteriaceae</taxon>
        <taxon>Pedobacter</taxon>
    </lineage>
</organism>
<protein>
    <recommendedName>
        <fullName evidence="4">Outer membrane protein beta-barrel domain-containing protein</fullName>
    </recommendedName>
</protein>
<evidence type="ECO:0000313" key="2">
    <source>
        <dbReference type="EMBL" id="TCC99093.1"/>
    </source>
</evidence>
<keyword evidence="1" id="KW-0732">Signal</keyword>